<dbReference type="Proteomes" id="UP000789342">
    <property type="component" value="Unassembled WGS sequence"/>
</dbReference>
<dbReference type="OrthoDB" id="2326784at2759"/>
<dbReference type="Gene3D" id="3.80.10.10">
    <property type="entry name" value="Ribonuclease Inhibitor"/>
    <property type="match status" value="1"/>
</dbReference>
<reference evidence="1" key="1">
    <citation type="submission" date="2021-06" db="EMBL/GenBank/DDBJ databases">
        <authorList>
            <person name="Kallberg Y."/>
            <person name="Tangrot J."/>
            <person name="Rosling A."/>
        </authorList>
    </citation>
    <scope>NUCLEOTIDE SEQUENCE</scope>
    <source>
        <strain evidence="1">CL551</strain>
    </source>
</reference>
<dbReference type="SUPFAM" id="SSF52047">
    <property type="entry name" value="RNI-like"/>
    <property type="match status" value="1"/>
</dbReference>
<accession>A0A9N9FMC3</accession>
<dbReference type="InterPro" id="IPR032675">
    <property type="entry name" value="LRR_dom_sf"/>
</dbReference>
<protein>
    <submittedName>
        <fullName evidence="1">814_t:CDS:1</fullName>
    </submittedName>
</protein>
<evidence type="ECO:0000313" key="2">
    <source>
        <dbReference type="Proteomes" id="UP000789342"/>
    </source>
</evidence>
<evidence type="ECO:0000313" key="1">
    <source>
        <dbReference type="EMBL" id="CAG8547415.1"/>
    </source>
</evidence>
<dbReference type="AlphaFoldDB" id="A0A9N9FMC3"/>
<keyword evidence="2" id="KW-1185">Reference proteome</keyword>
<organism evidence="1 2">
    <name type="scientific">Acaulospora morrowiae</name>
    <dbReference type="NCBI Taxonomy" id="94023"/>
    <lineage>
        <taxon>Eukaryota</taxon>
        <taxon>Fungi</taxon>
        <taxon>Fungi incertae sedis</taxon>
        <taxon>Mucoromycota</taxon>
        <taxon>Glomeromycotina</taxon>
        <taxon>Glomeromycetes</taxon>
        <taxon>Diversisporales</taxon>
        <taxon>Acaulosporaceae</taxon>
        <taxon>Acaulospora</taxon>
    </lineage>
</organism>
<name>A0A9N9FMC3_9GLOM</name>
<gene>
    <name evidence="1" type="ORF">AMORRO_LOCUS5413</name>
</gene>
<proteinExistence type="predicted"/>
<sequence length="570" mass="66293">MASRLPLEVISNIFEQAHQDLIVIRKMVMVNRSWCSVGMPYLWKAPFSNGLELNLQNLYEIIPVYISLLDESSRNILDKSDIPKVNYKTPLYNYASFLRSFDMPCLNEISERWLLYGYAISEFRVEYNRKGNEDRDCCCENNDLVDDELGVIVEECMTYGRCMEDDTYINIDEDSETEESSSRTVTLVTEICKHLLKSSSKITHLSINGFISIHYKHLLNDLQNIQGASNCLVHLESLSLKQVHCEGLLSGIARFCRNISVLEIEDVRTSAESLRTHFPMIITNQHSLKRLVFCVSSSYDISSIMSALQSQSESLIELKFEHFTITDITTMEHLIRCNNLQKLDITTNLYYYPNIMLFEMLAACVFKDLRTLNLRFNYDSKEVQIAENLRIFIKNCGHKLKELDIEYHPYGENVQILRTLRNCPQLESLSFPLGGDEEIDEFLKLVAELKFLKKLVLGRARKEVEADEFFLDFVEIWKDSTISHLSTNWIISDSTLTEFLDDYIIPIRKFEYLCEEDLYLSHKGSLISYSHKLRQKGLIKTLSILPRFHYTFDGSAIRRINRVVFETFAY</sequence>
<dbReference type="EMBL" id="CAJVPV010003257">
    <property type="protein sequence ID" value="CAG8547415.1"/>
    <property type="molecule type" value="Genomic_DNA"/>
</dbReference>
<comment type="caution">
    <text evidence="1">The sequence shown here is derived from an EMBL/GenBank/DDBJ whole genome shotgun (WGS) entry which is preliminary data.</text>
</comment>